<feature type="non-terminal residue" evidence="1">
    <location>
        <position position="1"/>
    </location>
</feature>
<protein>
    <submittedName>
        <fullName evidence="1">846_t:CDS:1</fullName>
    </submittedName>
</protein>
<name>A0ACA9LJK0_9GLOM</name>
<comment type="caution">
    <text evidence="1">The sequence shown here is derived from an EMBL/GenBank/DDBJ whole genome shotgun (WGS) entry which is preliminary data.</text>
</comment>
<gene>
    <name evidence="1" type="ORF">SCALOS_LOCUS4416</name>
</gene>
<sequence length="201" mass="23312">LMSQTTLKNFVSQDEDIEDSQNFTQRSVDSSEDSNNKSLSKDSQNNDNQKRKRTKKAVGRPEDSVINEFIKLGIRDKYGHVAIKYKYCNEITSRERPISNMAKLHTYYVTNAHHELNYVGQNISENDFLKLMQDYSYSLSSDTALFEEDIHIHLEYASNNTNQLVISEEIIDHGEKDFNIDLLINQGTEIRNRLLNIITEN</sequence>
<dbReference type="EMBL" id="CAJVPM010005976">
    <property type="protein sequence ID" value="CAG8529969.1"/>
    <property type="molecule type" value="Genomic_DNA"/>
</dbReference>
<accession>A0ACA9LJK0</accession>
<proteinExistence type="predicted"/>
<keyword evidence="2" id="KW-1185">Reference proteome</keyword>
<reference evidence="1" key="1">
    <citation type="submission" date="2021-06" db="EMBL/GenBank/DDBJ databases">
        <authorList>
            <person name="Kallberg Y."/>
            <person name="Tangrot J."/>
            <person name="Rosling A."/>
        </authorList>
    </citation>
    <scope>NUCLEOTIDE SEQUENCE</scope>
    <source>
        <strain evidence="1">AU212A</strain>
    </source>
</reference>
<evidence type="ECO:0000313" key="1">
    <source>
        <dbReference type="EMBL" id="CAG8529969.1"/>
    </source>
</evidence>
<organism evidence="1 2">
    <name type="scientific">Scutellospora calospora</name>
    <dbReference type="NCBI Taxonomy" id="85575"/>
    <lineage>
        <taxon>Eukaryota</taxon>
        <taxon>Fungi</taxon>
        <taxon>Fungi incertae sedis</taxon>
        <taxon>Mucoromycota</taxon>
        <taxon>Glomeromycotina</taxon>
        <taxon>Glomeromycetes</taxon>
        <taxon>Diversisporales</taxon>
        <taxon>Gigasporaceae</taxon>
        <taxon>Scutellospora</taxon>
    </lineage>
</organism>
<evidence type="ECO:0000313" key="2">
    <source>
        <dbReference type="Proteomes" id="UP000789860"/>
    </source>
</evidence>
<dbReference type="Proteomes" id="UP000789860">
    <property type="component" value="Unassembled WGS sequence"/>
</dbReference>